<proteinExistence type="predicted"/>
<dbReference type="InterPro" id="IPR026960">
    <property type="entry name" value="RVT-Znf"/>
</dbReference>
<comment type="caution">
    <text evidence="3">The sequence shown here is derived from an EMBL/GenBank/DDBJ whole genome shotgun (WGS) entry which is preliminary data.</text>
</comment>
<reference evidence="3" key="2">
    <citation type="journal article" date="2023" name="Int. J. Mol. Sci.">
        <title>De Novo Assembly and Annotation of 11 Diverse Shrub Willow (Salix) Genomes Reveals Novel Gene Organization in Sex-Linked Regions.</title>
        <authorList>
            <person name="Hyden B."/>
            <person name="Feng K."/>
            <person name="Yates T.B."/>
            <person name="Jawdy S."/>
            <person name="Cereghino C."/>
            <person name="Smart L.B."/>
            <person name="Muchero W."/>
        </authorList>
    </citation>
    <scope>NUCLEOTIDE SEQUENCE</scope>
    <source>
        <tissue evidence="3">Shoot tip</tissue>
    </source>
</reference>
<dbReference type="Pfam" id="PF13966">
    <property type="entry name" value="zf-RVT"/>
    <property type="match status" value="1"/>
</dbReference>
<dbReference type="PANTHER" id="PTHR33116">
    <property type="entry name" value="REVERSE TRANSCRIPTASE ZINC-BINDING DOMAIN-CONTAINING PROTEIN-RELATED-RELATED"/>
    <property type="match status" value="1"/>
</dbReference>
<feature type="domain" description="Reverse transcriptase zinc-binding" evidence="2">
    <location>
        <begin position="64"/>
        <end position="148"/>
    </location>
</feature>
<dbReference type="EMBL" id="JAPFFM010000020">
    <property type="protein sequence ID" value="KAJ6682995.1"/>
    <property type="molecule type" value="Genomic_DNA"/>
</dbReference>
<reference evidence="3" key="1">
    <citation type="submission" date="2022-11" db="EMBL/GenBank/DDBJ databases">
        <authorList>
            <person name="Hyden B.L."/>
            <person name="Feng K."/>
            <person name="Yates T."/>
            <person name="Jawdy S."/>
            <person name="Smart L.B."/>
            <person name="Muchero W."/>
        </authorList>
    </citation>
    <scope>NUCLEOTIDE SEQUENCE</scope>
    <source>
        <tissue evidence="3">Shoot tip</tissue>
    </source>
</reference>
<evidence type="ECO:0000313" key="3">
    <source>
        <dbReference type="EMBL" id="KAJ6682995.1"/>
    </source>
</evidence>
<protein>
    <recommendedName>
        <fullName evidence="2">Reverse transcriptase zinc-binding domain-containing protein</fullName>
    </recommendedName>
</protein>
<dbReference type="PANTHER" id="PTHR33116:SF84">
    <property type="entry name" value="RNA-DIRECTED DNA POLYMERASE"/>
    <property type="match status" value="1"/>
</dbReference>
<feature type="region of interest" description="Disordered" evidence="1">
    <location>
        <begin position="167"/>
        <end position="203"/>
    </location>
</feature>
<feature type="compositionally biased region" description="Polar residues" evidence="1">
    <location>
        <begin position="170"/>
        <end position="179"/>
    </location>
</feature>
<dbReference type="AlphaFoldDB" id="A0A9Q0SMZ7"/>
<evidence type="ECO:0000256" key="1">
    <source>
        <dbReference type="SAM" id="MobiDB-lite"/>
    </source>
</evidence>
<gene>
    <name evidence="3" type="ORF">OIU74_021114</name>
</gene>
<dbReference type="Proteomes" id="UP001151752">
    <property type="component" value="Chromosome 5"/>
</dbReference>
<organism evidence="3 4">
    <name type="scientific">Salix koriyanagi</name>
    <dbReference type="NCBI Taxonomy" id="2511006"/>
    <lineage>
        <taxon>Eukaryota</taxon>
        <taxon>Viridiplantae</taxon>
        <taxon>Streptophyta</taxon>
        <taxon>Embryophyta</taxon>
        <taxon>Tracheophyta</taxon>
        <taxon>Spermatophyta</taxon>
        <taxon>Magnoliopsida</taxon>
        <taxon>eudicotyledons</taxon>
        <taxon>Gunneridae</taxon>
        <taxon>Pentapetalae</taxon>
        <taxon>rosids</taxon>
        <taxon>fabids</taxon>
        <taxon>Malpighiales</taxon>
        <taxon>Salicaceae</taxon>
        <taxon>Saliceae</taxon>
        <taxon>Salix</taxon>
    </lineage>
</organism>
<evidence type="ECO:0000313" key="4">
    <source>
        <dbReference type="Proteomes" id="UP001151752"/>
    </source>
</evidence>
<accession>A0A9Q0SMZ7</accession>
<sequence length="203" mass="23304">MLTHRQLATSGIPWSAHVSAIIEGDNWKTREGNLQTIWASLPAYKPDPHKEDQIIWSQHGTDKFSIATAWELIRHHSPAQDTHLLIWQKEHIPRHAFILWLAVQGRLRTRDRISTITAIPSLLCALCNQEPETHDHLFFRCHHSRTVWETVNGHAGFNLALSRVEPTHGTGRSQVTNARRMSPKHDSEARLSRFGLQHPAREE</sequence>
<keyword evidence="4" id="KW-1185">Reference proteome</keyword>
<name>A0A9Q0SMZ7_9ROSI</name>
<evidence type="ECO:0000259" key="2">
    <source>
        <dbReference type="Pfam" id="PF13966"/>
    </source>
</evidence>